<reference evidence="2 3" key="1">
    <citation type="submission" date="2014-03" db="EMBL/GenBank/DDBJ databases">
        <title>Genome sequence of Bordetella hinzii.</title>
        <authorList>
            <person name="Register K."/>
            <person name="Harvill E."/>
            <person name="Goodfield L.L."/>
            <person name="Ivanov Y.V."/>
            <person name="Meyer J.A."/>
            <person name="Muse S.J."/>
            <person name="Jacobs N."/>
            <person name="Bendor L."/>
            <person name="Smallridge W.E."/>
            <person name="Brinkac L.M."/>
            <person name="Sanka R."/>
            <person name="Kim M."/>
            <person name="Losada L."/>
        </authorList>
    </citation>
    <scope>NUCLEOTIDE SEQUENCE [LARGE SCALE GENOMIC DNA]</scope>
    <source>
        <strain evidence="2 3">OH87 BAL007II</strain>
    </source>
</reference>
<dbReference type="Proteomes" id="UP000025748">
    <property type="component" value="Unassembled WGS sequence"/>
</dbReference>
<evidence type="ECO:0000256" key="1">
    <source>
        <dbReference type="SAM" id="MobiDB-lite"/>
    </source>
</evidence>
<keyword evidence="3" id="KW-1185">Reference proteome</keyword>
<protein>
    <submittedName>
        <fullName evidence="2">Uncharacterized protein</fullName>
    </submittedName>
</protein>
<gene>
    <name evidence="2" type="ORF">L544_0790</name>
</gene>
<feature type="region of interest" description="Disordered" evidence="1">
    <location>
        <begin position="39"/>
        <end position="58"/>
    </location>
</feature>
<dbReference type="EMBL" id="JHEM01000010">
    <property type="protein sequence ID" value="KCB24895.1"/>
    <property type="molecule type" value="Genomic_DNA"/>
</dbReference>
<accession>A0ABR4R3U2</accession>
<proteinExistence type="predicted"/>
<name>A0ABR4R3U2_9BORD</name>
<sequence>MSDYGKYRARIMFQTCTRQLIKLHMIVSCRHLPDCCAAASGSQAGGKGVSLSAGAARA</sequence>
<evidence type="ECO:0000313" key="3">
    <source>
        <dbReference type="Proteomes" id="UP000025748"/>
    </source>
</evidence>
<organism evidence="2 3">
    <name type="scientific">Bordetella hinzii OH87 BAL007II</name>
    <dbReference type="NCBI Taxonomy" id="1331262"/>
    <lineage>
        <taxon>Bacteria</taxon>
        <taxon>Pseudomonadati</taxon>
        <taxon>Pseudomonadota</taxon>
        <taxon>Betaproteobacteria</taxon>
        <taxon>Burkholderiales</taxon>
        <taxon>Alcaligenaceae</taxon>
        <taxon>Bordetella</taxon>
    </lineage>
</organism>
<comment type="caution">
    <text evidence="2">The sequence shown here is derived from an EMBL/GenBank/DDBJ whole genome shotgun (WGS) entry which is preliminary data.</text>
</comment>
<evidence type="ECO:0000313" key="2">
    <source>
        <dbReference type="EMBL" id="KCB24895.1"/>
    </source>
</evidence>